<evidence type="ECO:0000313" key="2">
    <source>
        <dbReference type="EMBL" id="KAK9742207.1"/>
    </source>
</evidence>
<evidence type="ECO:0000313" key="3">
    <source>
        <dbReference type="Proteomes" id="UP001443914"/>
    </source>
</evidence>
<dbReference type="Proteomes" id="UP001443914">
    <property type="component" value="Unassembled WGS sequence"/>
</dbReference>
<proteinExistence type="predicted"/>
<sequence>MTSECSSCKCSFDISKSRRTRRALSYLAKPENQLAAETASEGSDEAQKTEGETNGHVKLKQFINVDVEKDESSRALLSQHFAEEKQLQLAVIKQPADGPEVVKFRGIVKRYVRALGHLVKTKRSRNRLEKPVLRLTV</sequence>
<accession>A0AAW1M996</accession>
<name>A0AAW1M996_SAPOF</name>
<keyword evidence="3" id="KW-1185">Reference proteome</keyword>
<feature type="compositionally biased region" description="Basic and acidic residues" evidence="1">
    <location>
        <begin position="45"/>
        <end position="54"/>
    </location>
</feature>
<evidence type="ECO:0000256" key="1">
    <source>
        <dbReference type="SAM" id="MobiDB-lite"/>
    </source>
</evidence>
<dbReference type="EMBL" id="JBDFQZ010000003">
    <property type="protein sequence ID" value="KAK9742207.1"/>
    <property type="molecule type" value="Genomic_DNA"/>
</dbReference>
<feature type="region of interest" description="Disordered" evidence="1">
    <location>
        <begin position="33"/>
        <end position="54"/>
    </location>
</feature>
<comment type="caution">
    <text evidence="2">The sequence shown here is derived from an EMBL/GenBank/DDBJ whole genome shotgun (WGS) entry which is preliminary data.</text>
</comment>
<gene>
    <name evidence="2" type="ORF">RND81_03G155700</name>
</gene>
<organism evidence="2 3">
    <name type="scientific">Saponaria officinalis</name>
    <name type="common">Common soapwort</name>
    <name type="synonym">Lychnis saponaria</name>
    <dbReference type="NCBI Taxonomy" id="3572"/>
    <lineage>
        <taxon>Eukaryota</taxon>
        <taxon>Viridiplantae</taxon>
        <taxon>Streptophyta</taxon>
        <taxon>Embryophyta</taxon>
        <taxon>Tracheophyta</taxon>
        <taxon>Spermatophyta</taxon>
        <taxon>Magnoliopsida</taxon>
        <taxon>eudicotyledons</taxon>
        <taxon>Gunneridae</taxon>
        <taxon>Pentapetalae</taxon>
        <taxon>Caryophyllales</taxon>
        <taxon>Caryophyllaceae</taxon>
        <taxon>Caryophylleae</taxon>
        <taxon>Saponaria</taxon>
    </lineage>
</organism>
<reference evidence="2" key="1">
    <citation type="submission" date="2024-03" db="EMBL/GenBank/DDBJ databases">
        <title>WGS assembly of Saponaria officinalis var. Norfolk2.</title>
        <authorList>
            <person name="Jenkins J."/>
            <person name="Shu S."/>
            <person name="Grimwood J."/>
            <person name="Barry K."/>
            <person name="Goodstein D."/>
            <person name="Schmutz J."/>
            <person name="Leebens-Mack J."/>
            <person name="Osbourn A."/>
        </authorList>
    </citation>
    <scope>NUCLEOTIDE SEQUENCE [LARGE SCALE GENOMIC DNA]</scope>
    <source>
        <strain evidence="2">JIC</strain>
    </source>
</reference>
<protein>
    <submittedName>
        <fullName evidence="2">Uncharacterized protein</fullName>
    </submittedName>
</protein>
<dbReference type="AlphaFoldDB" id="A0AAW1M996"/>